<dbReference type="InterPro" id="IPR005408">
    <property type="entry name" value="2pore_dom_K_chnl_TWIK"/>
</dbReference>
<reference evidence="17" key="2">
    <citation type="submission" date="2025-09" db="UniProtKB">
        <authorList>
            <consortium name="Ensembl"/>
        </authorList>
    </citation>
    <scope>IDENTIFICATION</scope>
</reference>
<dbReference type="GeneTree" id="ENSGT00940000155293"/>
<dbReference type="AlphaFoldDB" id="A0A8C5QTB0"/>
<feature type="glycosylation site" description="N-linked (GlcNAc...) asparagine" evidence="13">
    <location>
        <position position="42"/>
    </location>
</feature>
<dbReference type="GO" id="GO:0030322">
    <property type="term" value="P:stabilization of membrane potential"/>
    <property type="evidence" value="ECO:0007669"/>
    <property type="project" value="TreeGrafter"/>
</dbReference>
<dbReference type="PANTHER" id="PTHR11003:SF343">
    <property type="entry name" value="POTASSIUM CHANNEL SUBFAMILY K MEMBER"/>
    <property type="match status" value="1"/>
</dbReference>
<keyword evidence="3 14" id="KW-0813">Transport</keyword>
<evidence type="ECO:0000256" key="2">
    <source>
        <dbReference type="ARBA" id="ARBA00006666"/>
    </source>
</evidence>
<keyword evidence="7" id="KW-0630">Potassium</keyword>
<accession>A0A8C5QTB0</accession>
<dbReference type="GO" id="GO:0022841">
    <property type="term" value="F:potassium ion leak channel activity"/>
    <property type="evidence" value="ECO:0007669"/>
    <property type="project" value="TreeGrafter"/>
</dbReference>
<dbReference type="InterPro" id="IPR003280">
    <property type="entry name" value="2pore_dom_K_chnl"/>
</dbReference>
<dbReference type="PRINTS" id="PR01586">
    <property type="entry name" value="TWIKCHANNEL"/>
</dbReference>
<dbReference type="Gene3D" id="1.10.287.70">
    <property type="match status" value="1"/>
</dbReference>
<evidence type="ECO:0000256" key="14">
    <source>
        <dbReference type="RuleBase" id="RU003857"/>
    </source>
</evidence>
<evidence type="ECO:0000256" key="9">
    <source>
        <dbReference type="ARBA" id="ARBA00023065"/>
    </source>
</evidence>
<keyword evidence="11" id="KW-0325">Glycoprotein</keyword>
<evidence type="ECO:0000313" key="18">
    <source>
        <dbReference type="Proteomes" id="UP000694569"/>
    </source>
</evidence>
<dbReference type="Proteomes" id="UP000694569">
    <property type="component" value="Unplaced"/>
</dbReference>
<proteinExistence type="inferred from homology"/>
<evidence type="ECO:0000256" key="13">
    <source>
        <dbReference type="PIRSR" id="PIRSR038061-1"/>
    </source>
</evidence>
<evidence type="ECO:0000256" key="3">
    <source>
        <dbReference type="ARBA" id="ARBA00022448"/>
    </source>
</evidence>
<comment type="subcellular location">
    <subcellularLocation>
        <location evidence="1">Membrane</location>
        <topology evidence="1">Multi-pass membrane protein</topology>
    </subcellularLocation>
</comment>
<dbReference type="InterPro" id="IPR013099">
    <property type="entry name" value="K_chnl_dom"/>
</dbReference>
<evidence type="ECO:0000256" key="5">
    <source>
        <dbReference type="ARBA" id="ARBA00022692"/>
    </source>
</evidence>
<dbReference type="PANTHER" id="PTHR11003">
    <property type="entry name" value="POTASSIUM CHANNEL, SUBFAMILY K"/>
    <property type="match status" value="1"/>
</dbReference>
<dbReference type="PIRSF" id="PIRSF038061">
    <property type="entry name" value="K_channel_subfamily_K_type"/>
    <property type="match status" value="1"/>
</dbReference>
<dbReference type="PRINTS" id="PR01333">
    <property type="entry name" value="2POREKCHANEL"/>
</dbReference>
<keyword evidence="10 15" id="KW-0472">Membrane</keyword>
<keyword evidence="9 14" id="KW-0406">Ion transport</keyword>
<keyword evidence="8 15" id="KW-1133">Transmembrane helix</keyword>
<evidence type="ECO:0000259" key="16">
    <source>
        <dbReference type="Pfam" id="PF07885"/>
    </source>
</evidence>
<keyword evidence="4" id="KW-0633">Potassium transport</keyword>
<sequence length="285" mass="32369">MMVEMMWVDFLGAHPCLSEEKLEDFLQEALVAKSFGVPALRNLSGYQNKWDFVSSFFFSGTTLTTIGYGHPFPISWAGKVFCLVYSMIGIPLTFSILSITSRNLFLILFVNPLHSFLGHVTVSRTRLQWILASLILAVILLLFFFIPAVFFDLVEGNWEYLDALYFCFISLTTVGLGDFVPGEQSGQRMHVLYKVLVVCYLLLGLAAVLLAVEIVKSLVNWNRVFSLFLLGSEDVRRDEEVEPVLDDDLDRSFVQRREETMRRRVPHSVSPNVERCYGSISPIAN</sequence>
<keyword evidence="18" id="KW-1185">Reference proteome</keyword>
<evidence type="ECO:0000256" key="1">
    <source>
        <dbReference type="ARBA" id="ARBA00004141"/>
    </source>
</evidence>
<evidence type="ECO:0000256" key="12">
    <source>
        <dbReference type="ARBA" id="ARBA00023303"/>
    </source>
</evidence>
<feature type="transmembrane region" description="Helical" evidence="15">
    <location>
        <begin position="163"/>
        <end position="180"/>
    </location>
</feature>
<feature type="transmembrane region" description="Helical" evidence="15">
    <location>
        <begin position="50"/>
        <end position="68"/>
    </location>
</feature>
<feature type="domain" description="Potassium channel" evidence="16">
    <location>
        <begin position="48"/>
        <end position="102"/>
    </location>
</feature>
<evidence type="ECO:0000256" key="10">
    <source>
        <dbReference type="ARBA" id="ARBA00023136"/>
    </source>
</evidence>
<protein>
    <recommendedName>
        <fullName evidence="16">Potassium channel domain-containing protein</fullName>
    </recommendedName>
</protein>
<feature type="transmembrane region" description="Helical" evidence="15">
    <location>
        <begin position="192"/>
        <end position="212"/>
    </location>
</feature>
<name>A0A8C5QTB0_9ANUR</name>
<evidence type="ECO:0000313" key="17">
    <source>
        <dbReference type="Ensembl" id="ENSLLEP00000042402.1"/>
    </source>
</evidence>
<dbReference type="InterPro" id="IPR003092">
    <property type="entry name" value="2pore_dom_K_chnl_TASK"/>
</dbReference>
<evidence type="ECO:0000256" key="11">
    <source>
        <dbReference type="ARBA" id="ARBA00023180"/>
    </source>
</evidence>
<feature type="transmembrane region" description="Helical" evidence="15">
    <location>
        <begin position="80"/>
        <end position="99"/>
    </location>
</feature>
<evidence type="ECO:0000256" key="8">
    <source>
        <dbReference type="ARBA" id="ARBA00022989"/>
    </source>
</evidence>
<dbReference type="Pfam" id="PF07885">
    <property type="entry name" value="Ion_trans_2"/>
    <property type="match status" value="2"/>
</dbReference>
<evidence type="ECO:0000256" key="15">
    <source>
        <dbReference type="SAM" id="Phobius"/>
    </source>
</evidence>
<dbReference type="Ensembl" id="ENSLLET00000044099.1">
    <property type="protein sequence ID" value="ENSLLEP00000042402.1"/>
    <property type="gene ID" value="ENSLLEG00000026975.1"/>
</dbReference>
<organism evidence="17 18">
    <name type="scientific">Leptobrachium leishanense</name>
    <name type="common">Leishan spiny toad</name>
    <dbReference type="NCBI Taxonomy" id="445787"/>
    <lineage>
        <taxon>Eukaryota</taxon>
        <taxon>Metazoa</taxon>
        <taxon>Chordata</taxon>
        <taxon>Craniata</taxon>
        <taxon>Vertebrata</taxon>
        <taxon>Euteleostomi</taxon>
        <taxon>Amphibia</taxon>
        <taxon>Batrachia</taxon>
        <taxon>Anura</taxon>
        <taxon>Pelobatoidea</taxon>
        <taxon>Megophryidae</taxon>
        <taxon>Leptobrachium</taxon>
    </lineage>
</organism>
<feature type="transmembrane region" description="Helical" evidence="15">
    <location>
        <begin position="129"/>
        <end position="151"/>
    </location>
</feature>
<dbReference type="GO" id="GO:0005886">
    <property type="term" value="C:plasma membrane"/>
    <property type="evidence" value="ECO:0007669"/>
    <property type="project" value="TreeGrafter"/>
</dbReference>
<dbReference type="GO" id="GO:0015271">
    <property type="term" value="F:outward rectifier potassium channel activity"/>
    <property type="evidence" value="ECO:0007669"/>
    <property type="project" value="TreeGrafter"/>
</dbReference>
<evidence type="ECO:0000256" key="4">
    <source>
        <dbReference type="ARBA" id="ARBA00022538"/>
    </source>
</evidence>
<keyword evidence="6" id="KW-0631">Potassium channel</keyword>
<keyword evidence="12 14" id="KW-0407">Ion channel</keyword>
<dbReference type="SUPFAM" id="SSF81324">
    <property type="entry name" value="Voltage-gated potassium channels"/>
    <property type="match status" value="2"/>
</dbReference>
<reference evidence="17" key="1">
    <citation type="submission" date="2025-08" db="UniProtKB">
        <authorList>
            <consortium name="Ensembl"/>
        </authorList>
    </citation>
    <scope>IDENTIFICATION</scope>
</reference>
<keyword evidence="5 14" id="KW-0812">Transmembrane</keyword>
<evidence type="ECO:0000256" key="7">
    <source>
        <dbReference type="ARBA" id="ARBA00022958"/>
    </source>
</evidence>
<comment type="similarity">
    <text evidence="2 14">Belongs to the two pore domain potassium channel (TC 1.A.1.8) family.</text>
</comment>
<dbReference type="OrthoDB" id="297496at2759"/>
<evidence type="ECO:0000256" key="6">
    <source>
        <dbReference type="ARBA" id="ARBA00022826"/>
    </source>
</evidence>
<feature type="domain" description="Potassium channel" evidence="16">
    <location>
        <begin position="140"/>
        <end position="216"/>
    </location>
</feature>